<organism evidence="1">
    <name type="scientific">Fonticula alba</name>
    <name type="common">Slime mold</name>
    <dbReference type="NCBI Taxonomy" id="691883"/>
    <lineage>
        <taxon>Eukaryota</taxon>
        <taxon>Rotosphaerida</taxon>
        <taxon>Fonticulaceae</taxon>
        <taxon>Fonticula</taxon>
    </lineage>
</organism>
<dbReference type="GeneID" id="20530927"/>
<dbReference type="AlphaFoldDB" id="A0A058YZF9"/>
<evidence type="ECO:0000313" key="1">
    <source>
        <dbReference type="EMBL" id="KCV67375.1"/>
    </source>
</evidence>
<reference evidence="1" key="1">
    <citation type="submission" date="2013-04" db="EMBL/GenBank/DDBJ databases">
        <title>The Genome Sequence of Fonticula alba ATCC 38817.</title>
        <authorList>
            <consortium name="The Broad Institute Genomics Platform"/>
            <person name="Russ C."/>
            <person name="Cuomo C."/>
            <person name="Burger G."/>
            <person name="Gray M.W."/>
            <person name="Holland P.W.H."/>
            <person name="King N."/>
            <person name="Lang F.B.F."/>
            <person name="Roger A.J."/>
            <person name="Ruiz-Trillo I."/>
            <person name="Brown M."/>
            <person name="Walker B."/>
            <person name="Young S."/>
            <person name="Zeng Q."/>
            <person name="Gargeya S."/>
            <person name="Fitzgerald M."/>
            <person name="Haas B."/>
            <person name="Abouelleil A."/>
            <person name="Allen A.W."/>
            <person name="Alvarado L."/>
            <person name="Arachchi H.M."/>
            <person name="Berlin A.M."/>
            <person name="Chapman S.B."/>
            <person name="Gainer-Dewar J."/>
            <person name="Goldberg J."/>
            <person name="Griggs A."/>
            <person name="Gujja S."/>
            <person name="Hansen M."/>
            <person name="Howarth C."/>
            <person name="Imamovic A."/>
            <person name="Ireland A."/>
            <person name="Larimer J."/>
            <person name="McCowan C."/>
            <person name="Murphy C."/>
            <person name="Pearson M."/>
            <person name="Poon T.W."/>
            <person name="Priest M."/>
            <person name="Roberts A."/>
            <person name="Saif S."/>
            <person name="Shea T."/>
            <person name="Sisk P."/>
            <person name="Sykes S."/>
            <person name="Wortman J."/>
            <person name="Nusbaum C."/>
            <person name="Birren B."/>
        </authorList>
    </citation>
    <scope>NUCLEOTIDE SEQUENCE [LARGE SCALE GENOMIC DNA]</scope>
    <source>
        <strain evidence="1">ATCC 38817</strain>
    </source>
</reference>
<dbReference type="Proteomes" id="UP000030693">
    <property type="component" value="Unassembled WGS sequence"/>
</dbReference>
<proteinExistence type="predicted"/>
<dbReference type="EMBL" id="KB932229">
    <property type="protein sequence ID" value="KCV67375.1"/>
    <property type="molecule type" value="Genomic_DNA"/>
</dbReference>
<protein>
    <submittedName>
        <fullName evidence="1">Uncharacterized protein</fullName>
    </submittedName>
</protein>
<gene>
    <name evidence="1" type="ORF">H696_06202</name>
</gene>
<keyword evidence="2" id="KW-1185">Reference proteome</keyword>
<accession>A0A058YZF9</accession>
<name>A0A058YZF9_FONAL</name>
<evidence type="ECO:0000313" key="2">
    <source>
        <dbReference type="Proteomes" id="UP000030693"/>
    </source>
</evidence>
<sequence length="131" mass="13767">MPPFPGTGDIDRDGRTDLLVPLAWRDDLLQMAGPRATSYAVLLNRPRPDAAVAEEDPDAGPPAVPASSSGALLARVFRHVNDPVLRRLSAGASDAWLTDLDGTVRAPCLGGLVSPRHGVASLAWVLSCPSH</sequence>
<dbReference type="RefSeq" id="XP_009498221.1">
    <property type="nucleotide sequence ID" value="XM_009499946.1"/>
</dbReference>